<accession>A0A8C4N977</accession>
<feature type="region of interest" description="Disordered" evidence="6">
    <location>
        <begin position="2372"/>
        <end position="2496"/>
    </location>
</feature>
<dbReference type="Pfam" id="PF00092">
    <property type="entry name" value="VWA"/>
    <property type="match status" value="3"/>
</dbReference>
<dbReference type="Pfam" id="PF00041">
    <property type="entry name" value="fn3"/>
    <property type="match status" value="10"/>
</dbReference>
<feature type="domain" description="VWFA" evidence="8">
    <location>
        <begin position="1761"/>
        <end position="1938"/>
    </location>
</feature>
<dbReference type="InterPro" id="IPR013320">
    <property type="entry name" value="ConA-like_dom_sf"/>
</dbReference>
<dbReference type="FunFam" id="2.60.40.10:FF:000234">
    <property type="entry name" value="Collagen, type XII, alpha 1"/>
    <property type="match status" value="2"/>
</dbReference>
<feature type="domain" description="Fibronectin type-III" evidence="9">
    <location>
        <begin position="1173"/>
        <end position="1262"/>
    </location>
</feature>
<dbReference type="SUPFAM" id="SSF53300">
    <property type="entry name" value="vWA-like"/>
    <property type="match status" value="3"/>
</dbReference>
<dbReference type="Pfam" id="PF01391">
    <property type="entry name" value="Collagen"/>
    <property type="match status" value="3"/>
</dbReference>
<feature type="domain" description="VWFA" evidence="8">
    <location>
        <begin position="138"/>
        <end position="308"/>
    </location>
</feature>
<feature type="compositionally biased region" description="Low complexity" evidence="6">
    <location>
        <begin position="2403"/>
        <end position="2421"/>
    </location>
</feature>
<dbReference type="PROSITE" id="PS50853">
    <property type="entry name" value="FN3"/>
    <property type="match status" value="11"/>
</dbReference>
<evidence type="ECO:0000256" key="1">
    <source>
        <dbReference type="ARBA" id="ARBA00004239"/>
    </source>
</evidence>
<comment type="subcellular location">
    <subcellularLocation>
        <location evidence="1">Secreted</location>
        <location evidence="1">Extracellular space</location>
    </subcellularLocation>
</comment>
<feature type="signal peptide" evidence="7">
    <location>
        <begin position="1"/>
        <end position="22"/>
    </location>
</feature>
<dbReference type="SMART" id="SM00327">
    <property type="entry name" value="VWA"/>
    <property type="match status" value="3"/>
</dbReference>
<feature type="domain" description="Fibronectin type-III" evidence="9">
    <location>
        <begin position="1081"/>
        <end position="1171"/>
    </location>
</feature>
<dbReference type="PANTHER" id="PTHR46708:SF7">
    <property type="entry name" value="FIBRONECTIN TYPE-III DOMAIN-CONTAINING PROTEIN"/>
    <property type="match status" value="1"/>
</dbReference>
<keyword evidence="7" id="KW-0732">Signal</keyword>
<feature type="compositionally biased region" description="Low complexity" evidence="6">
    <location>
        <begin position="2457"/>
        <end position="2479"/>
    </location>
</feature>
<name>A0A8C4N977_EPTBU</name>
<dbReference type="SUPFAM" id="SSF49899">
    <property type="entry name" value="Concanavalin A-like lectins/glucanases"/>
    <property type="match status" value="1"/>
</dbReference>
<evidence type="ECO:0000256" key="3">
    <source>
        <dbReference type="ARBA" id="ARBA00022737"/>
    </source>
</evidence>
<feature type="chain" id="PRO_5034088321" description="Collagen alpha-1(XIV) chain" evidence="7">
    <location>
        <begin position="23"/>
        <end position="2518"/>
    </location>
</feature>
<dbReference type="InterPro" id="IPR036465">
    <property type="entry name" value="vWFA_dom_sf"/>
</dbReference>
<dbReference type="FunFam" id="2.60.40.10:FF:000480">
    <property type="entry name" value="Collagen, type XII, alpha 1"/>
    <property type="match status" value="1"/>
</dbReference>
<feature type="domain" description="Fibronectin type-III" evidence="9">
    <location>
        <begin position="490"/>
        <end position="580"/>
    </location>
</feature>
<evidence type="ECO:0000256" key="2">
    <source>
        <dbReference type="ARBA" id="ARBA00022525"/>
    </source>
</evidence>
<dbReference type="FunFam" id="3.40.50.410:FF:000001">
    <property type="entry name" value="Collagen, type XII, alpha 1"/>
    <property type="match status" value="2"/>
</dbReference>
<evidence type="ECO:0000256" key="5">
    <source>
        <dbReference type="ARBA" id="ARBA00023180"/>
    </source>
</evidence>
<dbReference type="InterPro" id="IPR013783">
    <property type="entry name" value="Ig-like_fold"/>
</dbReference>
<feature type="domain" description="Fibronectin type-III" evidence="9">
    <location>
        <begin position="26"/>
        <end position="116"/>
    </location>
</feature>
<reference evidence="10" key="1">
    <citation type="submission" date="2025-08" db="UniProtKB">
        <authorList>
            <consortium name="Ensembl"/>
        </authorList>
    </citation>
    <scope>IDENTIFICATION</scope>
</reference>
<evidence type="ECO:0008006" key="12">
    <source>
        <dbReference type="Google" id="ProtNLM"/>
    </source>
</evidence>
<dbReference type="InterPro" id="IPR003961">
    <property type="entry name" value="FN3_dom"/>
</dbReference>
<evidence type="ECO:0000313" key="10">
    <source>
        <dbReference type="Ensembl" id="ENSEBUP00000003483.1"/>
    </source>
</evidence>
<dbReference type="InterPro" id="IPR008160">
    <property type="entry name" value="Collagen"/>
</dbReference>
<evidence type="ECO:0000256" key="7">
    <source>
        <dbReference type="SAM" id="SignalP"/>
    </source>
</evidence>
<feature type="domain" description="Fibronectin type-III" evidence="9">
    <location>
        <begin position="582"/>
        <end position="672"/>
    </location>
</feature>
<dbReference type="GO" id="GO:0005576">
    <property type="term" value="C:extracellular region"/>
    <property type="evidence" value="ECO:0007669"/>
    <property type="project" value="UniProtKB-SubCell"/>
</dbReference>
<feature type="domain" description="Fibronectin type-III" evidence="9">
    <location>
        <begin position="673"/>
        <end position="763"/>
    </location>
</feature>
<evidence type="ECO:0000313" key="11">
    <source>
        <dbReference type="Proteomes" id="UP000694388"/>
    </source>
</evidence>
<evidence type="ECO:0000259" key="9">
    <source>
        <dbReference type="PROSITE" id="PS50853"/>
    </source>
</evidence>
<dbReference type="Gene3D" id="2.60.120.200">
    <property type="match status" value="1"/>
</dbReference>
<feature type="domain" description="Fibronectin type-III" evidence="9">
    <location>
        <begin position="331"/>
        <end position="427"/>
    </location>
</feature>
<dbReference type="FunFam" id="2.60.40.10:FF:000444">
    <property type="entry name" value="Collagen alpha-1(XIV) chain isoform X2"/>
    <property type="match status" value="1"/>
</dbReference>
<dbReference type="InterPro" id="IPR050991">
    <property type="entry name" value="ECM_Regulatory_Proteins"/>
</dbReference>
<feature type="region of interest" description="Disordered" evidence="6">
    <location>
        <begin position="412"/>
        <end position="436"/>
    </location>
</feature>
<protein>
    <recommendedName>
        <fullName evidence="12">Collagen alpha-1(XIV) chain</fullName>
    </recommendedName>
</protein>
<evidence type="ECO:0000256" key="4">
    <source>
        <dbReference type="ARBA" id="ARBA00023119"/>
    </source>
</evidence>
<dbReference type="Gene3D" id="3.40.50.410">
    <property type="entry name" value="von Willebrand factor, type A domain"/>
    <property type="match status" value="3"/>
</dbReference>
<dbReference type="SMART" id="SM00210">
    <property type="entry name" value="TSPN"/>
    <property type="match status" value="1"/>
</dbReference>
<dbReference type="GeneTree" id="ENSGT00940000154923"/>
<keyword evidence="11" id="KW-1185">Reference proteome</keyword>
<dbReference type="CDD" id="cd01450">
    <property type="entry name" value="vWFA_subfamily_ECM"/>
    <property type="match status" value="1"/>
</dbReference>
<dbReference type="CDD" id="cd01482">
    <property type="entry name" value="vWA_collagen_alphaI-XII-like"/>
    <property type="match status" value="1"/>
</dbReference>
<dbReference type="PANTHER" id="PTHR46708">
    <property type="entry name" value="TENASCIN"/>
    <property type="match status" value="1"/>
</dbReference>
<dbReference type="Gene3D" id="2.60.40.10">
    <property type="entry name" value="Immunoglobulins"/>
    <property type="match status" value="14"/>
</dbReference>
<dbReference type="InterPro" id="IPR002035">
    <property type="entry name" value="VWF_A"/>
</dbReference>
<evidence type="ECO:0000259" key="8">
    <source>
        <dbReference type="PROSITE" id="PS50234"/>
    </source>
</evidence>
<dbReference type="SUPFAM" id="SSF49265">
    <property type="entry name" value="Fibronectin type III"/>
    <property type="match status" value="10"/>
</dbReference>
<dbReference type="Ensembl" id="ENSEBUT00000003855.1">
    <property type="protein sequence ID" value="ENSEBUP00000003483.1"/>
    <property type="gene ID" value="ENSEBUG00000002532.1"/>
</dbReference>
<organism evidence="10 11">
    <name type="scientific">Eptatretus burgeri</name>
    <name type="common">Inshore hagfish</name>
    <dbReference type="NCBI Taxonomy" id="7764"/>
    <lineage>
        <taxon>Eukaryota</taxon>
        <taxon>Metazoa</taxon>
        <taxon>Chordata</taxon>
        <taxon>Craniata</taxon>
        <taxon>Vertebrata</taxon>
        <taxon>Cyclostomata</taxon>
        <taxon>Myxini</taxon>
        <taxon>Myxiniformes</taxon>
        <taxon>Myxinidae</taxon>
        <taxon>Eptatretinae</taxon>
        <taxon>Eptatretus</taxon>
    </lineage>
</organism>
<feature type="domain" description="Fibronectin type-III" evidence="9">
    <location>
        <begin position="767"/>
        <end position="859"/>
    </location>
</feature>
<dbReference type="OMA" id="HIAQPEF"/>
<proteinExistence type="predicted"/>
<keyword evidence="5" id="KW-0325">Glycoprotein</keyword>
<feature type="domain" description="VWFA" evidence="8">
    <location>
        <begin position="880"/>
        <end position="1052"/>
    </location>
</feature>
<dbReference type="CDD" id="cd00063">
    <property type="entry name" value="FN3"/>
    <property type="match status" value="13"/>
</dbReference>
<dbReference type="PROSITE" id="PS50234">
    <property type="entry name" value="VWFA"/>
    <property type="match status" value="3"/>
</dbReference>
<sequence>MQLCSHLVVVLLAMQQVHEANCQVDPPTKLKFKSVPRGLLVTWRAPRTRTNGFQLSVIPSEGGARRELHLPRNARHTLLHLRKGIPYTISIVALDETSKSEPVVLHIPVQRYAHARAGKQETKKIKVSKGCSENIPVDVALILDSSGALPKEDFQKAKFFLASLVAAFPLGEDASHVALLQMGSSPPDVLMRLSERHARANVFGIIRRAPERSGSANLGEALHLARDDVFSESDHDRPKIAVVLMTRPSSDSVDDAAQALRDSGVEVFALGIGRVDKTELERVVSPPAEERLFLANSMNFLRRLRRQIVPALCTAARDLQTIAEQMSSVTSAENIHVVERGSDFLHLAWDSPAHPESTSYRVFYQKQLEADQGMGERKEVSATGEETAVTISSLEPDTEYQIVIYTVSGPRSSEPKVLTERTNSQAGKGGGGPGGEMEIGSDETEVELRGLAPGSPYRITIMAAYEGGMSDPLVGETETLHEAIPGSLPGVTNFEVLEEMATSVRLAWRRAATDVQSHVVRITNLHTPDVVREQTLGAEATGARLLELEPETRYLVTVIPSFSEGDGAESSVETETTAEMSAVGDIEITEVTDHEAVVSWLVAKGKTLGYHLLFLSESGDQAGELLVQPGEGTRGRLTGLLPSTAYRVLVYGLYNSGFGPPRVAHFTTEAISDSKNLRVSRRTPSSFRIAWRPAAGLVEAYRVSYRPLAGPGRALSLRLPADATRVTLRRLRQNTQYDLSVYPVLRTGEGQPAKGHGSTLQAANYRPPRDLRIVEQSSKSMHLSWRAPPGRIKAFRIAYWPEGEEDHPQEQVVGPQDATTVLDDLKPGTTYMVSIGAVFDDGESRSFSTQGSTLKTYEEPPTPTLPPVSVFECAGANVADIVVLVDGSWSIGRLNFRLVRQFLEKLFTSFHIRPDLIRVGLAQYSGDPRNEWLLNTYDMKEDVLQAVRDLPYKGGNTMTGLALTFMLEHSFTPEAGARPGVSKVGILITDGISQDSVDAPSQAIKDSGVELFAIGVKKADEKQLREVASEPDVSHMYHVKEFSDMASIVDSLTRTICIRVKEQQREIHTGIPASSPGKIEPPRDLITSDVTARAFQISWTHASDAVLKYRVVYYPTHGGKPEEVVVDGTQNWTTLENLQTLTEYQIAVFAVYSTAASEALRGSETTLSLPPIRDLRISDVGADKMRVQWEEAHGATGYMILYAPLSEESANDAKEQRVGPGSTDIMLEGLRPVTEYTVTVYAMHGDEASDPLSGLETTLTMESPRDLRFSDVTHSSMNVHWTHPAPEVSSYRIMYVRTDGTDINERNVPGTATSALLSGLAPLTEYTVAVFAVYLNGQSKPLTGSEMTKQVPTPRGLRFSDVSDQSFLVGWEHTARDMESYLVRAISVAERNEVEVKVSGQENSVLFEGLSPLMEYEVSVTGLFGEDHEGEPLKGKETTLAKSAVTVPTPSRPLTVSVERGAPREMRVSDEHTDSLRIHWDAAPGRVRGYLVQYEPVGRHHEQKSMIVSSDLTTADLHSLKPDTNYYIRVTSTYDEGDGGSVSVTGRTRYQGAARDLRVSDIWYNRFRISWTAPQTTPTGYRIHYQPLGGGEDGEIFVGDDVTSQLLDDLQPGTGYGIQVISEYPTGSGHPLHGNARTLFIRAGHVQATNMDVTSLCMHWTQQQAATGYRIILTPTNGGQPQEETLSPAVSDHCFYSLDPGSLYRIAVHTLIDKTEGPPATVSLRTRMQLHVPSIQQPPVVSPVPATLPPPRAECSSIKADIVFLVDGSWSIGDANFEKLKHFLRILLALIGNLGPDGAQVGFVQYSDDARTEFKLNEHTDRDALLHAVKSIPYKGGNTKTGRGLDHVKKHLFVPESGMRRGTPKLLVVVTDGRSQDVVKSVAMDIQHKGYSIFAVGIGDADMTEIRTIASFPSEQHSFFVQDFNSFLEIQEKLITHMCEAASEVCPPLFLHGYTVTGFKMMEPFGLMDKLYASVSGISMHPGSFNAFPAYELHEDAFLSQPTSDIHPLGLPAEYTLSFLLRLLPNSPTEPFTLWHIMSSTATPETGLTLDTTQRTLMYFYLDADSNPQSLLFSGPDVQKIFFGSFHKVHVAISQHDVKLYVDCSLIDGQPCKPHGNVSTGGQEVLGQFLKSNGPTPRSAAFQIQMFEIVCGVSWPTKDTCCELPSMRNESHCPALPVSCSCAQDSKGPPGPRGSPGSPGRRGLMGTSGSHGPPGQAGQRGDRGSPGNQGPPGPQGPNGMSIAGEQGPQGEKGDRGLSGQVGPVGPPGRPGGVGREGVSGPRGPPGKQGLVGPAGPNGPIGTPGLPGPPGIHGKKGNNGDPGNVGSSGMKGEKGERGDNQGQSTLRDIARQVCEQLISSHMTRVNRMVNQIPSNSQKKRAPPGPPGQPGSPGTNGRPGEPGEQGRPGFPGTPGTTGPAGKQGFPGGKGERGHPGVGHQGPIGPPGPPGPQGTGRSGSPGRLGMRGPPGSSGVPGIQGSQGPPGPNGYCDPSSCNGYSVHVPGEMEMDYGYERQPYGNH</sequence>
<feature type="domain" description="Fibronectin type-III" evidence="9">
    <location>
        <begin position="1263"/>
        <end position="1356"/>
    </location>
</feature>
<dbReference type="GO" id="GO:0005581">
    <property type="term" value="C:collagen trimer"/>
    <property type="evidence" value="ECO:0007669"/>
    <property type="project" value="UniProtKB-KW"/>
</dbReference>
<keyword evidence="2" id="KW-0964">Secreted</keyword>
<dbReference type="InterPro" id="IPR048287">
    <property type="entry name" value="TSPN-like_N"/>
</dbReference>
<feature type="compositionally biased region" description="Gly residues" evidence="6">
    <location>
        <begin position="427"/>
        <end position="436"/>
    </location>
</feature>
<keyword evidence="4" id="KW-0176">Collagen</keyword>
<dbReference type="SMART" id="SM00060">
    <property type="entry name" value="FN3"/>
    <property type="match status" value="13"/>
</dbReference>
<dbReference type="InterPro" id="IPR036116">
    <property type="entry name" value="FN3_sf"/>
</dbReference>
<feature type="domain" description="Fibronectin type-III" evidence="9">
    <location>
        <begin position="1642"/>
        <end position="1730"/>
    </location>
</feature>
<dbReference type="Proteomes" id="UP000694388">
    <property type="component" value="Unplaced"/>
</dbReference>
<reference evidence="10" key="2">
    <citation type="submission" date="2025-09" db="UniProtKB">
        <authorList>
            <consortium name="Ensembl"/>
        </authorList>
    </citation>
    <scope>IDENTIFICATION</scope>
</reference>
<evidence type="ECO:0000256" key="6">
    <source>
        <dbReference type="SAM" id="MobiDB-lite"/>
    </source>
</evidence>
<keyword evidence="3" id="KW-0677">Repeat</keyword>
<feature type="domain" description="Fibronectin type-III" evidence="9">
    <location>
        <begin position="1462"/>
        <end position="1556"/>
    </location>
</feature>
<feature type="region of interest" description="Disordered" evidence="6">
    <location>
        <begin position="2182"/>
        <end position="2342"/>
    </location>
</feature>
<dbReference type="PRINTS" id="PR00453">
    <property type="entry name" value="VWFADOMAIN"/>
</dbReference>